<dbReference type="OrthoDB" id="10593750at2759"/>
<protein>
    <submittedName>
        <fullName evidence="2">Uncharacterized protein</fullName>
    </submittedName>
</protein>
<gene>
    <name evidence="2" type="ORF">BCR32DRAFT_287877</name>
</gene>
<comment type="caution">
    <text evidence="2">The sequence shown here is derived from an EMBL/GenBank/DDBJ whole genome shotgun (WGS) entry which is preliminary data.</text>
</comment>
<keyword evidence="3" id="KW-1185">Reference proteome</keyword>
<dbReference type="Proteomes" id="UP000193944">
    <property type="component" value="Unassembled WGS sequence"/>
</dbReference>
<name>A0A1Y1VRC7_9FUNG</name>
<organism evidence="2 3">
    <name type="scientific">Anaeromyces robustus</name>
    <dbReference type="NCBI Taxonomy" id="1754192"/>
    <lineage>
        <taxon>Eukaryota</taxon>
        <taxon>Fungi</taxon>
        <taxon>Fungi incertae sedis</taxon>
        <taxon>Chytridiomycota</taxon>
        <taxon>Chytridiomycota incertae sedis</taxon>
        <taxon>Neocallimastigomycetes</taxon>
        <taxon>Neocallimastigales</taxon>
        <taxon>Neocallimastigaceae</taxon>
        <taxon>Anaeromyces</taxon>
    </lineage>
</organism>
<accession>A0A1Y1VRC7</accession>
<feature type="chain" id="PRO_5012530772" evidence="1">
    <location>
        <begin position="20"/>
        <end position="119"/>
    </location>
</feature>
<dbReference type="AlphaFoldDB" id="A0A1Y1VRC7"/>
<dbReference type="STRING" id="1754192.A0A1Y1VRC7"/>
<reference evidence="2 3" key="2">
    <citation type="submission" date="2016-08" db="EMBL/GenBank/DDBJ databases">
        <title>Pervasive Adenine N6-methylation of Active Genes in Fungi.</title>
        <authorList>
            <consortium name="DOE Joint Genome Institute"/>
            <person name="Mondo S.J."/>
            <person name="Dannebaum R.O."/>
            <person name="Kuo R.C."/>
            <person name="Labutti K."/>
            <person name="Haridas S."/>
            <person name="Kuo A."/>
            <person name="Salamov A."/>
            <person name="Ahrendt S.R."/>
            <person name="Lipzen A."/>
            <person name="Sullivan W."/>
            <person name="Andreopoulos W.B."/>
            <person name="Clum A."/>
            <person name="Lindquist E."/>
            <person name="Daum C."/>
            <person name="Ramamoorthy G.K."/>
            <person name="Gryganskyi A."/>
            <person name="Culley D."/>
            <person name="Magnuson J.K."/>
            <person name="James T.Y."/>
            <person name="O'Malley M.A."/>
            <person name="Stajich J.E."/>
            <person name="Spatafora J.W."/>
            <person name="Visel A."/>
            <person name="Grigoriev I.V."/>
        </authorList>
    </citation>
    <scope>NUCLEOTIDE SEQUENCE [LARGE SCALE GENOMIC DNA]</scope>
    <source>
        <strain evidence="2 3">S4</strain>
    </source>
</reference>
<evidence type="ECO:0000313" key="3">
    <source>
        <dbReference type="Proteomes" id="UP000193944"/>
    </source>
</evidence>
<sequence length="119" mass="14194">MKYFSFFSIFLLLINIIYAENENNNNKKENNKSLEEDYYLVFVNNTHGEFKIYSESKHEKRAQSQIFIESLIDEINNLIVDNLGTYQYPEKLEEFEITSKLKKRTTSSQSNFFNSNSDY</sequence>
<evidence type="ECO:0000313" key="2">
    <source>
        <dbReference type="EMBL" id="ORX63294.1"/>
    </source>
</evidence>
<dbReference type="EMBL" id="MCFG01000658">
    <property type="protein sequence ID" value="ORX63294.1"/>
    <property type="molecule type" value="Genomic_DNA"/>
</dbReference>
<keyword evidence="1" id="KW-0732">Signal</keyword>
<evidence type="ECO:0000256" key="1">
    <source>
        <dbReference type="SAM" id="SignalP"/>
    </source>
</evidence>
<proteinExistence type="predicted"/>
<feature type="signal peptide" evidence="1">
    <location>
        <begin position="1"/>
        <end position="19"/>
    </location>
</feature>
<reference evidence="2 3" key="1">
    <citation type="submission" date="2016-08" db="EMBL/GenBank/DDBJ databases">
        <title>A Parts List for Fungal Cellulosomes Revealed by Comparative Genomics.</title>
        <authorList>
            <consortium name="DOE Joint Genome Institute"/>
            <person name="Haitjema C.H."/>
            <person name="Gilmore S.P."/>
            <person name="Henske J.K."/>
            <person name="Solomon K.V."/>
            <person name="De Groot R."/>
            <person name="Kuo A."/>
            <person name="Mondo S.J."/>
            <person name="Salamov A.A."/>
            <person name="Labutti K."/>
            <person name="Zhao Z."/>
            <person name="Chiniquy J."/>
            <person name="Barry K."/>
            <person name="Brewer H.M."/>
            <person name="Purvine S.O."/>
            <person name="Wright A.T."/>
            <person name="Boxma B."/>
            <person name="Van Alen T."/>
            <person name="Hackstein J.H."/>
            <person name="Baker S.E."/>
            <person name="Grigoriev I.V."/>
            <person name="O'Malley M.A."/>
        </authorList>
    </citation>
    <scope>NUCLEOTIDE SEQUENCE [LARGE SCALE GENOMIC DNA]</scope>
    <source>
        <strain evidence="2 3">S4</strain>
    </source>
</reference>